<dbReference type="EMBL" id="GBRH01194081">
    <property type="protein sequence ID" value="JAE03815.1"/>
    <property type="molecule type" value="Transcribed_RNA"/>
</dbReference>
<organism evidence="1">
    <name type="scientific">Arundo donax</name>
    <name type="common">Giant reed</name>
    <name type="synonym">Donax arundinaceus</name>
    <dbReference type="NCBI Taxonomy" id="35708"/>
    <lineage>
        <taxon>Eukaryota</taxon>
        <taxon>Viridiplantae</taxon>
        <taxon>Streptophyta</taxon>
        <taxon>Embryophyta</taxon>
        <taxon>Tracheophyta</taxon>
        <taxon>Spermatophyta</taxon>
        <taxon>Magnoliopsida</taxon>
        <taxon>Liliopsida</taxon>
        <taxon>Poales</taxon>
        <taxon>Poaceae</taxon>
        <taxon>PACMAD clade</taxon>
        <taxon>Arundinoideae</taxon>
        <taxon>Arundineae</taxon>
        <taxon>Arundo</taxon>
    </lineage>
</organism>
<reference evidence="1" key="2">
    <citation type="journal article" date="2015" name="Data Brief">
        <title>Shoot transcriptome of the giant reed, Arundo donax.</title>
        <authorList>
            <person name="Barrero R.A."/>
            <person name="Guerrero F.D."/>
            <person name="Moolhuijzen P."/>
            <person name="Goolsby J.A."/>
            <person name="Tidwell J."/>
            <person name="Bellgard S.E."/>
            <person name="Bellgard M.I."/>
        </authorList>
    </citation>
    <scope>NUCLEOTIDE SEQUENCE</scope>
    <source>
        <tissue evidence="1">Shoot tissue taken approximately 20 cm above the soil surface</tissue>
    </source>
</reference>
<protein>
    <submittedName>
        <fullName evidence="1">Uncharacterized protein</fullName>
    </submittedName>
</protein>
<proteinExistence type="predicted"/>
<reference evidence="1" key="1">
    <citation type="submission" date="2014-09" db="EMBL/GenBank/DDBJ databases">
        <authorList>
            <person name="Magalhaes I.L.F."/>
            <person name="Oliveira U."/>
            <person name="Santos F.R."/>
            <person name="Vidigal T.H.D.A."/>
            <person name="Brescovit A.D."/>
            <person name="Santos A.J."/>
        </authorList>
    </citation>
    <scope>NUCLEOTIDE SEQUENCE</scope>
    <source>
        <tissue evidence="1">Shoot tissue taken approximately 20 cm above the soil surface</tissue>
    </source>
</reference>
<sequence length="133" mass="13953">MTEGPGKGVWTVIGLQAGTAIEETGAAAMTGTGIMTAEEAMIATMTGKETEKGDLVAMIRGATADHVPQGTVLGIMIDTGVMTVEISTRNKLEMGTRCNVFSLEAEGFSMHCSIIGVPVREFSRWGTRVTTAL</sequence>
<evidence type="ECO:0000313" key="1">
    <source>
        <dbReference type="EMBL" id="JAE03815.1"/>
    </source>
</evidence>
<name>A0A0A9EST2_ARUDO</name>
<dbReference type="AlphaFoldDB" id="A0A0A9EST2"/>
<accession>A0A0A9EST2</accession>